<dbReference type="Proteomes" id="UP000299102">
    <property type="component" value="Unassembled WGS sequence"/>
</dbReference>
<sequence length="113" mass="12850">MVLSFARGFARVIAVRILHLCRSVIGKSNIQERLKFNIDPGSKYEQNRNQEQEREIVSKKKFWGSTCVFGKSRGVLNLRITLTTGNSERQFLNGENSRCERPNCNRVGGYALG</sequence>
<name>A0A4C1ZBA7_EUMVA</name>
<comment type="caution">
    <text evidence="1">The sequence shown here is derived from an EMBL/GenBank/DDBJ whole genome shotgun (WGS) entry which is preliminary data.</text>
</comment>
<gene>
    <name evidence="1" type="ORF">EVAR_65557_1</name>
</gene>
<proteinExistence type="predicted"/>
<reference evidence="1 2" key="1">
    <citation type="journal article" date="2019" name="Commun. Biol.">
        <title>The bagworm genome reveals a unique fibroin gene that provides high tensile strength.</title>
        <authorList>
            <person name="Kono N."/>
            <person name="Nakamura H."/>
            <person name="Ohtoshi R."/>
            <person name="Tomita M."/>
            <person name="Numata K."/>
            <person name="Arakawa K."/>
        </authorList>
    </citation>
    <scope>NUCLEOTIDE SEQUENCE [LARGE SCALE GENOMIC DNA]</scope>
</reference>
<organism evidence="1 2">
    <name type="scientific">Eumeta variegata</name>
    <name type="common">Bagworm moth</name>
    <name type="synonym">Eumeta japonica</name>
    <dbReference type="NCBI Taxonomy" id="151549"/>
    <lineage>
        <taxon>Eukaryota</taxon>
        <taxon>Metazoa</taxon>
        <taxon>Ecdysozoa</taxon>
        <taxon>Arthropoda</taxon>
        <taxon>Hexapoda</taxon>
        <taxon>Insecta</taxon>
        <taxon>Pterygota</taxon>
        <taxon>Neoptera</taxon>
        <taxon>Endopterygota</taxon>
        <taxon>Lepidoptera</taxon>
        <taxon>Glossata</taxon>
        <taxon>Ditrysia</taxon>
        <taxon>Tineoidea</taxon>
        <taxon>Psychidae</taxon>
        <taxon>Oiketicinae</taxon>
        <taxon>Eumeta</taxon>
    </lineage>
</organism>
<evidence type="ECO:0000313" key="1">
    <source>
        <dbReference type="EMBL" id="GBP84632.1"/>
    </source>
</evidence>
<dbReference type="EMBL" id="BGZK01001691">
    <property type="protein sequence ID" value="GBP84632.1"/>
    <property type="molecule type" value="Genomic_DNA"/>
</dbReference>
<protein>
    <submittedName>
        <fullName evidence="1">Uncharacterized protein</fullName>
    </submittedName>
</protein>
<accession>A0A4C1ZBA7</accession>
<dbReference type="AlphaFoldDB" id="A0A4C1ZBA7"/>
<evidence type="ECO:0000313" key="2">
    <source>
        <dbReference type="Proteomes" id="UP000299102"/>
    </source>
</evidence>
<keyword evidence="2" id="KW-1185">Reference proteome</keyword>